<feature type="transmembrane region" description="Helical" evidence="1">
    <location>
        <begin position="41"/>
        <end position="58"/>
    </location>
</feature>
<evidence type="ECO:0000313" key="3">
    <source>
        <dbReference type="EMBL" id="KPH81739.1"/>
    </source>
</evidence>
<evidence type="ECO:0000313" key="4">
    <source>
        <dbReference type="Proteomes" id="UP000037822"/>
    </source>
</evidence>
<dbReference type="RefSeq" id="WP_054208278.1">
    <property type="nucleotide sequence ID" value="NZ_LGSZ01000028.1"/>
</dbReference>
<dbReference type="OrthoDB" id="7908547at2"/>
<reference evidence="3 4" key="1">
    <citation type="submission" date="2015-07" db="EMBL/GenBank/DDBJ databases">
        <title>Whole genome sequencing of Bosea vaviloviae isolated from cave pool.</title>
        <authorList>
            <person name="Tan N.E.H."/>
            <person name="Lee Y.P."/>
            <person name="Gan H.M."/>
            <person name="Barton H."/>
            <person name="Savka M.A."/>
        </authorList>
    </citation>
    <scope>NUCLEOTIDE SEQUENCE [LARGE SCALE GENOMIC DNA]</scope>
    <source>
        <strain evidence="3 4">SD260</strain>
    </source>
</reference>
<comment type="caution">
    <text evidence="3">The sequence shown here is derived from an EMBL/GenBank/DDBJ whole genome shotgun (WGS) entry which is preliminary data.</text>
</comment>
<keyword evidence="1" id="KW-1133">Transmembrane helix</keyword>
<dbReference type="EMBL" id="LGSZ01000028">
    <property type="protein sequence ID" value="KPH81739.1"/>
    <property type="molecule type" value="Genomic_DNA"/>
</dbReference>
<proteinExistence type="predicted"/>
<feature type="domain" description="VanZ-like" evidence="2">
    <location>
        <begin position="41"/>
        <end position="109"/>
    </location>
</feature>
<keyword evidence="1" id="KW-0472">Membrane</keyword>
<keyword evidence="1" id="KW-0812">Transmembrane</keyword>
<name>A0A0N1F545_9HYPH</name>
<dbReference type="InterPro" id="IPR006976">
    <property type="entry name" value="VanZ-like"/>
</dbReference>
<gene>
    <name evidence="3" type="ORF">AE618_06700</name>
</gene>
<dbReference type="PATRIC" id="fig|1526658.3.peg.2005"/>
<sequence length="121" mass="12926">MNRTTRRIAIAIGWSAALVIAFATLAPVGSRPHLPDAGPDIERFIAFLVLAGALATAYPRRRGMILVLTVGLAIGLESAQLLEPTRHGRPHDAIIKCLGAIAGVAFAVVMDWLSRGLRRAH</sequence>
<dbReference type="Pfam" id="PF04892">
    <property type="entry name" value="VanZ"/>
    <property type="match status" value="1"/>
</dbReference>
<dbReference type="Proteomes" id="UP000037822">
    <property type="component" value="Unassembled WGS sequence"/>
</dbReference>
<protein>
    <recommendedName>
        <fullName evidence="2">VanZ-like domain-containing protein</fullName>
    </recommendedName>
</protein>
<feature type="transmembrane region" description="Helical" evidence="1">
    <location>
        <begin position="93"/>
        <end position="113"/>
    </location>
</feature>
<accession>A0A0N1F545</accession>
<organism evidence="3 4">
    <name type="scientific">Bosea vaviloviae</name>
    <dbReference type="NCBI Taxonomy" id="1526658"/>
    <lineage>
        <taxon>Bacteria</taxon>
        <taxon>Pseudomonadati</taxon>
        <taxon>Pseudomonadota</taxon>
        <taxon>Alphaproteobacteria</taxon>
        <taxon>Hyphomicrobiales</taxon>
        <taxon>Boseaceae</taxon>
        <taxon>Bosea</taxon>
    </lineage>
</organism>
<feature type="transmembrane region" description="Helical" evidence="1">
    <location>
        <begin position="65"/>
        <end position="81"/>
    </location>
</feature>
<keyword evidence="4" id="KW-1185">Reference proteome</keyword>
<evidence type="ECO:0000259" key="2">
    <source>
        <dbReference type="Pfam" id="PF04892"/>
    </source>
</evidence>
<evidence type="ECO:0000256" key="1">
    <source>
        <dbReference type="SAM" id="Phobius"/>
    </source>
</evidence>
<dbReference type="AlphaFoldDB" id="A0A0N1F545"/>